<name>E1YJZ9_9BACT</name>
<gene>
    <name evidence="1" type="ORF">N47_E51150</name>
</gene>
<dbReference type="AlphaFoldDB" id="E1YJZ9"/>
<proteinExistence type="predicted"/>
<accession>E1YJZ9</accession>
<dbReference type="EMBL" id="FR695877">
    <property type="protein sequence ID" value="CBX31603.1"/>
    <property type="molecule type" value="Genomic_DNA"/>
</dbReference>
<organism evidence="1">
    <name type="scientific">uncultured Desulfobacterium sp</name>
    <dbReference type="NCBI Taxonomy" id="201089"/>
    <lineage>
        <taxon>Bacteria</taxon>
        <taxon>Pseudomonadati</taxon>
        <taxon>Thermodesulfobacteriota</taxon>
        <taxon>Desulfobacteria</taxon>
        <taxon>Desulfobacterales</taxon>
        <taxon>Desulfobacteriaceae</taxon>
        <taxon>Desulfobacterium</taxon>
        <taxon>environmental samples</taxon>
    </lineage>
</organism>
<evidence type="ECO:0000313" key="1">
    <source>
        <dbReference type="EMBL" id="CBX31603.1"/>
    </source>
</evidence>
<protein>
    <submittedName>
        <fullName evidence="1">Uncharacterized protein</fullName>
    </submittedName>
</protein>
<reference evidence="1" key="1">
    <citation type="journal article" date="2011" name="Environ. Microbiol.">
        <title>Genomic insights into the metabolic potential of the polycyclic aromatic hydrocarbon degrading sulfate-reducing Deltaproteobacterium N47.</title>
        <authorList>
            <person name="Bergmann F."/>
            <person name="Selesi D."/>
            <person name="Weinmaier T."/>
            <person name="Tischler P."/>
            <person name="Rattei T."/>
            <person name="Meckenstock R.U."/>
        </authorList>
    </citation>
    <scope>NUCLEOTIDE SEQUENCE</scope>
</reference>
<sequence length="40" mass="4655">MAGVFVPSDLNKTSVRSNNKNNLSRFYIFIHNNIIRLTFL</sequence>